<dbReference type="Pfam" id="PF00691">
    <property type="entry name" value="OmpA"/>
    <property type="match status" value="1"/>
</dbReference>
<dbReference type="Gene3D" id="3.30.1330.60">
    <property type="entry name" value="OmpA-like domain"/>
    <property type="match status" value="1"/>
</dbReference>
<dbReference type="InterPro" id="IPR006690">
    <property type="entry name" value="OMPA-like_CS"/>
</dbReference>
<evidence type="ECO:0000256" key="4">
    <source>
        <dbReference type="SAM" id="Coils"/>
    </source>
</evidence>
<comment type="caution">
    <text evidence="7">The sequence shown here is derived from an EMBL/GenBank/DDBJ whole genome shotgun (WGS) entry which is preliminary data.</text>
</comment>
<dbReference type="PANTHER" id="PTHR30329">
    <property type="entry name" value="STATOR ELEMENT OF FLAGELLAR MOTOR COMPLEX"/>
    <property type="match status" value="1"/>
</dbReference>
<evidence type="ECO:0000256" key="2">
    <source>
        <dbReference type="ARBA" id="ARBA00023136"/>
    </source>
</evidence>
<name>A0ABT0GFC7_9GAMM</name>
<evidence type="ECO:0000256" key="5">
    <source>
        <dbReference type="SAM" id="SignalP"/>
    </source>
</evidence>
<organism evidence="7 8">
    <name type="scientific">Pseudomarimonas salicorniae</name>
    <dbReference type="NCBI Taxonomy" id="2933270"/>
    <lineage>
        <taxon>Bacteria</taxon>
        <taxon>Pseudomonadati</taxon>
        <taxon>Pseudomonadota</taxon>
        <taxon>Gammaproteobacteria</taxon>
        <taxon>Lysobacterales</taxon>
        <taxon>Lysobacteraceae</taxon>
        <taxon>Pseudomarimonas</taxon>
    </lineage>
</organism>
<dbReference type="InterPro" id="IPR006665">
    <property type="entry name" value="OmpA-like"/>
</dbReference>
<dbReference type="PROSITE" id="PS51123">
    <property type="entry name" value="OMPA_2"/>
    <property type="match status" value="1"/>
</dbReference>
<proteinExistence type="predicted"/>
<dbReference type="EMBL" id="JALNMH010000004">
    <property type="protein sequence ID" value="MCK7593244.1"/>
    <property type="molecule type" value="Genomic_DNA"/>
</dbReference>
<feature type="chain" id="PRO_5046348958" evidence="5">
    <location>
        <begin position="23"/>
        <end position="313"/>
    </location>
</feature>
<dbReference type="Proteomes" id="UP001431449">
    <property type="component" value="Unassembled WGS sequence"/>
</dbReference>
<evidence type="ECO:0000313" key="8">
    <source>
        <dbReference type="Proteomes" id="UP001431449"/>
    </source>
</evidence>
<accession>A0ABT0GFC7</accession>
<evidence type="ECO:0000259" key="6">
    <source>
        <dbReference type="PROSITE" id="PS51123"/>
    </source>
</evidence>
<dbReference type="PANTHER" id="PTHR30329:SF17">
    <property type="entry name" value="LIPOPROTEIN YFIB-RELATED"/>
    <property type="match status" value="1"/>
</dbReference>
<keyword evidence="2 3" id="KW-0472">Membrane</keyword>
<dbReference type="InterPro" id="IPR006664">
    <property type="entry name" value="OMP_bac"/>
</dbReference>
<dbReference type="PRINTS" id="PR01023">
    <property type="entry name" value="NAFLGMOTY"/>
</dbReference>
<dbReference type="PRINTS" id="PR01021">
    <property type="entry name" value="OMPADOMAIN"/>
</dbReference>
<dbReference type="SUPFAM" id="SSF103088">
    <property type="entry name" value="OmpA-like"/>
    <property type="match status" value="1"/>
</dbReference>
<feature type="signal peptide" evidence="5">
    <location>
        <begin position="1"/>
        <end position="22"/>
    </location>
</feature>
<keyword evidence="8" id="KW-1185">Reference proteome</keyword>
<evidence type="ECO:0000256" key="1">
    <source>
        <dbReference type="ARBA" id="ARBA00004442"/>
    </source>
</evidence>
<keyword evidence="4" id="KW-0175">Coiled coil</keyword>
<keyword evidence="5" id="KW-0732">Signal</keyword>
<feature type="domain" description="OmpA-like" evidence="6">
    <location>
        <begin position="185"/>
        <end position="302"/>
    </location>
</feature>
<protein>
    <submittedName>
        <fullName evidence="7">OmpA family protein</fullName>
    </submittedName>
</protein>
<evidence type="ECO:0000256" key="3">
    <source>
        <dbReference type="PROSITE-ProRule" id="PRU00473"/>
    </source>
</evidence>
<comment type="subcellular location">
    <subcellularLocation>
        <location evidence="1">Cell outer membrane</location>
    </subcellularLocation>
</comment>
<dbReference type="RefSeq" id="WP_248206522.1">
    <property type="nucleotide sequence ID" value="NZ_JALNMH010000004.1"/>
</dbReference>
<dbReference type="CDD" id="cd07185">
    <property type="entry name" value="OmpA_C-like"/>
    <property type="match status" value="1"/>
</dbReference>
<gene>
    <name evidence="7" type="ORF">M0G41_06120</name>
</gene>
<dbReference type="InterPro" id="IPR036737">
    <property type="entry name" value="OmpA-like_sf"/>
</dbReference>
<reference evidence="7" key="1">
    <citation type="submission" date="2022-04" db="EMBL/GenBank/DDBJ databases">
        <title>Lysobacter sp. CAU 1642 isolated from sea sand.</title>
        <authorList>
            <person name="Kim W."/>
        </authorList>
    </citation>
    <scope>NUCLEOTIDE SEQUENCE</scope>
    <source>
        <strain evidence="7">CAU 1642</strain>
    </source>
</reference>
<sequence length="313" mass="34063">MNRKLTLIPIAAALLAAGCASRDTLPPELVRLDQQLDQIQSDSRVAANAPELVDEAGRSVEFLHREVRSLDDDEFSHRVYLADRLIQTARAEGLAGYAETQRRTLAMERESLQRAAAEARLAATRRQRDAAIAEARMESVQRAAAQDAALVARMQAEAAEQDAEEARRRAAELDAQLAEMKAEKTAEGWNLTLGDVLFEVDKAVLKPGAERQLSALAEVLRDNPAATVAIEGHTDSTGNAGYNQSLSERRAQAVASYLASEGIERTRIESRGLGASYPVASNATPEGRSQNRRVDVLISTGNRDHTAQVTRAR</sequence>
<evidence type="ECO:0000313" key="7">
    <source>
        <dbReference type="EMBL" id="MCK7593244.1"/>
    </source>
</evidence>
<feature type="coiled-coil region" evidence="4">
    <location>
        <begin position="107"/>
        <end position="183"/>
    </location>
</feature>
<dbReference type="PROSITE" id="PS51257">
    <property type="entry name" value="PROKAR_LIPOPROTEIN"/>
    <property type="match status" value="1"/>
</dbReference>
<dbReference type="PROSITE" id="PS01068">
    <property type="entry name" value="OMPA_1"/>
    <property type="match status" value="1"/>
</dbReference>
<dbReference type="InterPro" id="IPR050330">
    <property type="entry name" value="Bact_OuterMem_StrucFunc"/>
</dbReference>